<comment type="subcellular location">
    <subcellularLocation>
        <location evidence="1">Cell membrane</location>
        <topology evidence="1">Multi-pass membrane protein</topology>
    </subcellularLocation>
</comment>
<gene>
    <name evidence="8" type="ORF">PAP_07915</name>
</gene>
<dbReference type="PANTHER" id="PTHR39087">
    <property type="entry name" value="UPF0104 MEMBRANE PROTEIN MJ1595"/>
    <property type="match status" value="1"/>
</dbReference>
<name>A0A075LVD4_9EURY</name>
<feature type="transmembrane region" description="Helical" evidence="7">
    <location>
        <begin position="7"/>
        <end position="24"/>
    </location>
</feature>
<dbReference type="EMBL" id="CP006019">
    <property type="protein sequence ID" value="AIF69972.1"/>
    <property type="molecule type" value="Genomic_DNA"/>
</dbReference>
<evidence type="ECO:0000256" key="1">
    <source>
        <dbReference type="ARBA" id="ARBA00004651"/>
    </source>
</evidence>
<feature type="transmembrane region" description="Helical" evidence="7">
    <location>
        <begin position="77"/>
        <end position="94"/>
    </location>
</feature>
<feature type="transmembrane region" description="Helical" evidence="7">
    <location>
        <begin position="44"/>
        <end position="65"/>
    </location>
</feature>
<keyword evidence="5 7" id="KW-1133">Transmembrane helix</keyword>
<dbReference type="eggNOG" id="arCOG00903">
    <property type="taxonomic scope" value="Archaea"/>
</dbReference>
<comment type="similarity">
    <text evidence="2">Belongs to the UPF0104 family.</text>
</comment>
<feature type="transmembrane region" description="Helical" evidence="7">
    <location>
        <begin position="198"/>
        <end position="222"/>
    </location>
</feature>
<dbReference type="KEGG" id="ppac:PAP_07915"/>
<keyword evidence="6 7" id="KW-0472">Membrane</keyword>
<evidence type="ECO:0000256" key="2">
    <source>
        <dbReference type="ARBA" id="ARBA00011061"/>
    </source>
</evidence>
<evidence type="ECO:0000256" key="5">
    <source>
        <dbReference type="ARBA" id="ARBA00022989"/>
    </source>
</evidence>
<keyword evidence="4 7" id="KW-0812">Transmembrane</keyword>
<feature type="transmembrane region" description="Helical" evidence="7">
    <location>
        <begin position="234"/>
        <end position="256"/>
    </location>
</feature>
<dbReference type="Pfam" id="PF03706">
    <property type="entry name" value="LPG_synthase_TM"/>
    <property type="match status" value="1"/>
</dbReference>
<organism evidence="8 9">
    <name type="scientific">Palaeococcus pacificus DY20341</name>
    <dbReference type="NCBI Taxonomy" id="1343739"/>
    <lineage>
        <taxon>Archaea</taxon>
        <taxon>Methanobacteriati</taxon>
        <taxon>Methanobacteriota</taxon>
        <taxon>Thermococci</taxon>
        <taxon>Thermococcales</taxon>
        <taxon>Thermococcaceae</taxon>
        <taxon>Palaeococcus</taxon>
    </lineage>
</organism>
<dbReference type="Proteomes" id="UP000027981">
    <property type="component" value="Chromosome"/>
</dbReference>
<dbReference type="OrthoDB" id="86200at2157"/>
<keyword evidence="3" id="KW-1003">Cell membrane</keyword>
<evidence type="ECO:0000256" key="3">
    <source>
        <dbReference type="ARBA" id="ARBA00022475"/>
    </source>
</evidence>
<sequence length="308" mass="34024">MVSEKVKRLFSIFAFLISITYLYIQVDFGELRVALQTASLEYLLLAFVLALLTVFISSLRWYLFLNQVQEASFKKTLRAYLSGYYLISILPPTLGHMAKVKLVGGDYFRALSSLAMSLVAEIIIVLSFALIFIGFTKIGVLILLFLLLILVYEKGIYNLANSFLNLLEKGGIREITSTLRSYSERLYHGWTKAKEDRAVFGVSFLLSFFTFLLQILGIIIVGKAFELSINLGQALKGFIISTIFASISGIPAGVGANEFGLVLGIGSSTKSAITAFTYKFIFQYVWAIVGAMVFYSILGGGNENSAGE</sequence>
<evidence type="ECO:0000256" key="6">
    <source>
        <dbReference type="ARBA" id="ARBA00023136"/>
    </source>
</evidence>
<evidence type="ECO:0000256" key="7">
    <source>
        <dbReference type="SAM" id="Phobius"/>
    </source>
</evidence>
<dbReference type="NCBIfam" id="TIGR00374">
    <property type="entry name" value="flippase-like domain"/>
    <property type="match status" value="1"/>
</dbReference>
<evidence type="ECO:0000313" key="9">
    <source>
        <dbReference type="Proteomes" id="UP000027981"/>
    </source>
</evidence>
<keyword evidence="9" id="KW-1185">Reference proteome</keyword>
<dbReference type="GeneID" id="24842684"/>
<dbReference type="PANTHER" id="PTHR39087:SF2">
    <property type="entry name" value="UPF0104 MEMBRANE PROTEIN MJ1595"/>
    <property type="match status" value="1"/>
</dbReference>
<proteinExistence type="inferred from homology"/>
<dbReference type="InterPro" id="IPR022791">
    <property type="entry name" value="L-PG_synthase/AglD"/>
</dbReference>
<feature type="transmembrane region" description="Helical" evidence="7">
    <location>
        <begin position="114"/>
        <end position="133"/>
    </location>
</feature>
<evidence type="ECO:0000313" key="8">
    <source>
        <dbReference type="EMBL" id="AIF69972.1"/>
    </source>
</evidence>
<reference evidence="8 9" key="2">
    <citation type="journal article" date="2015" name="Genome Announc.">
        <title>Complete Genome Sequence of Hyperthermophilic Piezophilic Archaeon Palaeococcus pacificus DY20341T, Isolated from Deep-Sea Hydrothermal Sediments.</title>
        <authorList>
            <person name="Zeng X."/>
            <person name="Jebbar M."/>
            <person name="Shao Z."/>
        </authorList>
    </citation>
    <scope>NUCLEOTIDE SEQUENCE [LARGE SCALE GENOMIC DNA]</scope>
    <source>
        <strain evidence="8 9">DY20341</strain>
    </source>
</reference>
<feature type="transmembrane region" description="Helical" evidence="7">
    <location>
        <begin position="276"/>
        <end position="298"/>
    </location>
</feature>
<dbReference type="GO" id="GO:0005886">
    <property type="term" value="C:plasma membrane"/>
    <property type="evidence" value="ECO:0007669"/>
    <property type="project" value="UniProtKB-SubCell"/>
</dbReference>
<evidence type="ECO:0000256" key="4">
    <source>
        <dbReference type="ARBA" id="ARBA00022692"/>
    </source>
</evidence>
<dbReference type="STRING" id="1343739.PAP_07915"/>
<dbReference type="HOGENOM" id="CLU_081190_0_0_2"/>
<reference evidence="9" key="1">
    <citation type="submission" date="2013-06" db="EMBL/GenBank/DDBJ databases">
        <title>Complete Genome Sequence of Hyperthermophilic Palaeococcus pacificus DY20341T, Isolated from a Deep-Sea Hydrothermal Sediments.</title>
        <authorList>
            <person name="Zeng X."/>
            <person name="Shao Z."/>
        </authorList>
    </citation>
    <scope>NUCLEOTIDE SEQUENCE [LARGE SCALE GENOMIC DNA]</scope>
    <source>
        <strain evidence="9">DY20341</strain>
    </source>
</reference>
<protein>
    <submittedName>
        <fullName evidence="8">Uncharacterized protein</fullName>
    </submittedName>
</protein>
<dbReference type="RefSeq" id="WP_048165470.1">
    <property type="nucleotide sequence ID" value="NZ_CP006019.1"/>
</dbReference>
<dbReference type="AlphaFoldDB" id="A0A075LVD4"/>
<accession>A0A075LVD4</accession>